<evidence type="ECO:0000256" key="1">
    <source>
        <dbReference type="ARBA" id="ARBA00004651"/>
    </source>
</evidence>
<proteinExistence type="predicted"/>
<evidence type="ECO:0000256" key="6">
    <source>
        <dbReference type="ARBA" id="ARBA00022989"/>
    </source>
</evidence>
<keyword evidence="4" id="KW-0808">Transferase</keyword>
<sequence length="474" mass="53051">MIFLMASFSQDFFQKYKIEIIIFGIALSVRLIALFLALYNHGEGILYLSDSGGFIDMARSIVSGMGFSRDGGLTPHVLFVPGYPFFLAVSMFLFGSFWPALIAQIFLSSLVSVIILRIGRILEFSPKINLAGALLSALEPHLVIFSIVYMTEALYGFLFMAGVLFFARIMKSGLTANILLSSISLGLAAYVKVSNYLVFLYLAAIIFYLRLIRADTKKVFTAAVIFLSVFIAMIFPWFLRNYYHFGLWQMSSHEAYNLYVYDGASILSLRDGISYEEGKKIRIDSWKEETGTDIIVVASNLNLAEVMQKKGVEFAVQNLGSTMKLAILTTISFWSSHNYSYFLTYFFTVLEKPVYIIPPTQLLFQGKIGEAFYGTLKFIAAPYYLVSLGGKILRLILAMSAVLGIWTLYKSGDYSQKSFAVLAGLIFVYYTVMAFGAGFGIEGRVRYPIEPLIMLAAVVGLSRSKIIRKIITQN</sequence>
<feature type="transmembrane region" description="Helical" evidence="8">
    <location>
        <begin position="421"/>
        <end position="441"/>
    </location>
</feature>
<evidence type="ECO:0000256" key="2">
    <source>
        <dbReference type="ARBA" id="ARBA00022475"/>
    </source>
</evidence>
<gene>
    <name evidence="9" type="ORF">A3G49_04905</name>
</gene>
<dbReference type="PANTHER" id="PTHR33908:SF11">
    <property type="entry name" value="MEMBRANE PROTEIN"/>
    <property type="match status" value="1"/>
</dbReference>
<keyword evidence="6 8" id="KW-1133">Transmembrane helix</keyword>
<evidence type="ECO:0000256" key="5">
    <source>
        <dbReference type="ARBA" id="ARBA00022692"/>
    </source>
</evidence>
<keyword evidence="2" id="KW-1003">Cell membrane</keyword>
<dbReference type="EMBL" id="MHQY01000018">
    <property type="protein sequence ID" value="OHA13713.1"/>
    <property type="molecule type" value="Genomic_DNA"/>
</dbReference>
<dbReference type="AlphaFoldDB" id="A0A1G2LQ67"/>
<feature type="transmembrane region" description="Helical" evidence="8">
    <location>
        <begin position="73"/>
        <end position="94"/>
    </location>
</feature>
<feature type="transmembrane region" description="Helical" evidence="8">
    <location>
        <begin position="174"/>
        <end position="190"/>
    </location>
</feature>
<keyword evidence="7 8" id="KW-0472">Membrane</keyword>
<keyword evidence="3" id="KW-0328">Glycosyltransferase</keyword>
<dbReference type="PANTHER" id="PTHR33908">
    <property type="entry name" value="MANNOSYLTRANSFERASE YKCB-RELATED"/>
    <property type="match status" value="1"/>
</dbReference>
<comment type="subcellular location">
    <subcellularLocation>
        <location evidence="1">Cell membrane</location>
        <topology evidence="1">Multi-pass membrane protein</topology>
    </subcellularLocation>
</comment>
<feature type="transmembrane region" description="Helical" evidence="8">
    <location>
        <begin position="219"/>
        <end position="239"/>
    </location>
</feature>
<dbReference type="GO" id="GO:0005886">
    <property type="term" value="C:plasma membrane"/>
    <property type="evidence" value="ECO:0007669"/>
    <property type="project" value="UniProtKB-SubCell"/>
</dbReference>
<evidence type="ECO:0000313" key="9">
    <source>
        <dbReference type="EMBL" id="OHA13713.1"/>
    </source>
</evidence>
<evidence type="ECO:0000313" key="10">
    <source>
        <dbReference type="Proteomes" id="UP000177171"/>
    </source>
</evidence>
<feature type="transmembrane region" description="Helical" evidence="8">
    <location>
        <begin position="142"/>
        <end position="167"/>
    </location>
</feature>
<dbReference type="Proteomes" id="UP000177171">
    <property type="component" value="Unassembled WGS sequence"/>
</dbReference>
<protein>
    <submittedName>
        <fullName evidence="9">Uncharacterized protein</fullName>
    </submittedName>
</protein>
<feature type="transmembrane region" description="Helical" evidence="8">
    <location>
        <begin position="20"/>
        <end position="39"/>
    </location>
</feature>
<feature type="transmembrane region" description="Helical" evidence="8">
    <location>
        <begin position="392"/>
        <end position="409"/>
    </location>
</feature>
<feature type="transmembrane region" description="Helical" evidence="8">
    <location>
        <begin position="196"/>
        <end position="212"/>
    </location>
</feature>
<reference evidence="9 10" key="1">
    <citation type="journal article" date="2016" name="Nat. Commun.">
        <title>Thousands of microbial genomes shed light on interconnected biogeochemical processes in an aquifer system.</title>
        <authorList>
            <person name="Anantharaman K."/>
            <person name="Brown C.T."/>
            <person name="Hug L.A."/>
            <person name="Sharon I."/>
            <person name="Castelle C.J."/>
            <person name="Probst A.J."/>
            <person name="Thomas B.C."/>
            <person name="Singh A."/>
            <person name="Wilkins M.J."/>
            <person name="Karaoz U."/>
            <person name="Brodie E.L."/>
            <person name="Williams K.H."/>
            <person name="Hubbard S.S."/>
            <person name="Banfield J.F."/>
        </authorList>
    </citation>
    <scope>NUCLEOTIDE SEQUENCE [LARGE SCALE GENOMIC DNA]</scope>
</reference>
<evidence type="ECO:0000256" key="8">
    <source>
        <dbReference type="SAM" id="Phobius"/>
    </source>
</evidence>
<comment type="caution">
    <text evidence="9">The sequence shown here is derived from an EMBL/GenBank/DDBJ whole genome shotgun (WGS) entry which is preliminary data.</text>
</comment>
<name>A0A1G2LQ67_9BACT</name>
<organism evidence="9 10">
    <name type="scientific">Candidatus Sungbacteria bacterium RIFCSPLOWO2_12_FULL_41_11</name>
    <dbReference type="NCBI Taxonomy" id="1802286"/>
    <lineage>
        <taxon>Bacteria</taxon>
        <taxon>Candidatus Sungiibacteriota</taxon>
    </lineage>
</organism>
<accession>A0A1G2LQ67</accession>
<dbReference type="GO" id="GO:0009103">
    <property type="term" value="P:lipopolysaccharide biosynthetic process"/>
    <property type="evidence" value="ECO:0007669"/>
    <property type="project" value="UniProtKB-ARBA"/>
</dbReference>
<keyword evidence="5 8" id="KW-0812">Transmembrane</keyword>
<dbReference type="GO" id="GO:0016763">
    <property type="term" value="F:pentosyltransferase activity"/>
    <property type="evidence" value="ECO:0007669"/>
    <property type="project" value="TreeGrafter"/>
</dbReference>
<evidence type="ECO:0000256" key="7">
    <source>
        <dbReference type="ARBA" id="ARBA00023136"/>
    </source>
</evidence>
<dbReference type="InterPro" id="IPR050297">
    <property type="entry name" value="LipidA_mod_glycosyltrf_83"/>
</dbReference>
<evidence type="ECO:0000256" key="3">
    <source>
        <dbReference type="ARBA" id="ARBA00022676"/>
    </source>
</evidence>
<feature type="transmembrane region" description="Helical" evidence="8">
    <location>
        <begin position="101"/>
        <end position="122"/>
    </location>
</feature>
<evidence type="ECO:0000256" key="4">
    <source>
        <dbReference type="ARBA" id="ARBA00022679"/>
    </source>
</evidence>